<reference evidence="2" key="1">
    <citation type="journal article" date="2019" name="Int. J. Syst. Evol. Microbiol.">
        <title>The Global Catalogue of Microorganisms (GCM) 10K type strain sequencing project: providing services to taxonomists for standard genome sequencing and annotation.</title>
        <authorList>
            <consortium name="The Broad Institute Genomics Platform"/>
            <consortium name="The Broad Institute Genome Sequencing Center for Infectious Disease"/>
            <person name="Wu L."/>
            <person name="Ma J."/>
        </authorList>
    </citation>
    <scope>NUCLEOTIDE SEQUENCE [LARGE SCALE GENOMIC DNA]</scope>
    <source>
        <strain evidence="2">CGMCC 4.7020</strain>
    </source>
</reference>
<accession>A0ABW3XHT8</accession>
<keyword evidence="2" id="KW-1185">Reference proteome</keyword>
<gene>
    <name evidence="1" type="ORF">ACFQ5X_24525</name>
</gene>
<proteinExistence type="predicted"/>
<dbReference type="EMBL" id="JBHTMM010000033">
    <property type="protein sequence ID" value="MFD1309008.1"/>
    <property type="molecule type" value="Genomic_DNA"/>
</dbReference>
<dbReference type="Proteomes" id="UP001597058">
    <property type="component" value="Unassembled WGS sequence"/>
</dbReference>
<sequence>MTNGVIPYTHWAYFPNEASARRCAAELADFVTRVRKPLDDDSQWLLLAGRDVEVERLVERHGEVEAVVVRHGGLYDYGESTYLDGEPVVDPMLTGEWPAS</sequence>
<protein>
    <submittedName>
        <fullName evidence="1">Ribonuclease E inhibitor RraB</fullName>
    </submittedName>
</protein>
<evidence type="ECO:0000313" key="2">
    <source>
        <dbReference type="Proteomes" id="UP001597058"/>
    </source>
</evidence>
<evidence type="ECO:0000313" key="1">
    <source>
        <dbReference type="EMBL" id="MFD1309008.1"/>
    </source>
</evidence>
<name>A0ABW3XHT8_9ACTN</name>
<comment type="caution">
    <text evidence="1">The sequence shown here is derived from an EMBL/GenBank/DDBJ whole genome shotgun (WGS) entry which is preliminary data.</text>
</comment>
<organism evidence="1 2">
    <name type="scientific">Streptomyces kaempferi</name>
    <dbReference type="NCBI Taxonomy" id="333725"/>
    <lineage>
        <taxon>Bacteria</taxon>
        <taxon>Bacillati</taxon>
        <taxon>Actinomycetota</taxon>
        <taxon>Actinomycetes</taxon>
        <taxon>Kitasatosporales</taxon>
        <taxon>Streptomycetaceae</taxon>
        <taxon>Streptomyces</taxon>
    </lineage>
</organism>
<dbReference type="RefSeq" id="WP_381328630.1">
    <property type="nucleotide sequence ID" value="NZ_JBHTMM010000033.1"/>
</dbReference>